<feature type="region of interest" description="Disordered" evidence="1">
    <location>
        <begin position="289"/>
        <end position="320"/>
    </location>
</feature>
<dbReference type="EMBL" id="FOIJ01000010">
    <property type="protein sequence ID" value="SEU21628.1"/>
    <property type="molecule type" value="Genomic_DNA"/>
</dbReference>
<sequence>MASMQHEGLLLLFRHRPTLAPELLRDALGLGLPPWSEARVESAELTEVVPTEYRADLVVLLLEGKPVFAIVVEVQLARDEDKRKTWPLYLTSLRSRVGCPTALLVIAPEASVARWCAQPIDLGHPGFVLRPLVAGPDAIPVLTDEQAARQDPELAVLSAMAHGHAEVGPAIAQTVLAAVVGLDAERVRLYVDLTLSSLNEAARHALEALMQSGHYEYQSEFARKYLSQGREEGREEGLQEGERAALFEVLDARGFAVDAETRQHILACTDPAQLKHWLRKAVTVSSVQALFEPDPPPKPPVRKAGKAGTRKKAPKTRPSR</sequence>
<dbReference type="RefSeq" id="WP_093522849.1">
    <property type="nucleotide sequence ID" value="NZ_FOIJ01000010.1"/>
</dbReference>
<reference evidence="3" key="1">
    <citation type="submission" date="2016-10" db="EMBL/GenBank/DDBJ databases">
        <authorList>
            <person name="Varghese N."/>
            <person name="Submissions S."/>
        </authorList>
    </citation>
    <scope>NUCLEOTIDE SEQUENCE [LARGE SCALE GENOMIC DNA]</scope>
    <source>
        <strain evidence="3">DSM 16858</strain>
    </source>
</reference>
<dbReference type="Proteomes" id="UP000199181">
    <property type="component" value="Unassembled WGS sequence"/>
</dbReference>
<organism evidence="2 3">
    <name type="scientific">Stigmatella erecta</name>
    <dbReference type="NCBI Taxonomy" id="83460"/>
    <lineage>
        <taxon>Bacteria</taxon>
        <taxon>Pseudomonadati</taxon>
        <taxon>Myxococcota</taxon>
        <taxon>Myxococcia</taxon>
        <taxon>Myxococcales</taxon>
        <taxon>Cystobacterineae</taxon>
        <taxon>Archangiaceae</taxon>
        <taxon>Stigmatella</taxon>
    </lineage>
</organism>
<accession>A0A1I0KBS6</accession>
<evidence type="ECO:0000313" key="3">
    <source>
        <dbReference type="Proteomes" id="UP000199181"/>
    </source>
</evidence>
<evidence type="ECO:0000313" key="2">
    <source>
        <dbReference type="EMBL" id="SEU21628.1"/>
    </source>
</evidence>
<keyword evidence="3" id="KW-1185">Reference proteome</keyword>
<proteinExistence type="predicted"/>
<feature type="compositionally biased region" description="Basic residues" evidence="1">
    <location>
        <begin position="300"/>
        <end position="320"/>
    </location>
</feature>
<protein>
    <recommendedName>
        <fullName evidence="4">Transposase, YhgA-like</fullName>
    </recommendedName>
</protein>
<dbReference type="AlphaFoldDB" id="A0A1I0KBS6"/>
<evidence type="ECO:0000256" key="1">
    <source>
        <dbReference type="SAM" id="MobiDB-lite"/>
    </source>
</evidence>
<gene>
    <name evidence="2" type="ORF">SAMN05443639_11029</name>
</gene>
<dbReference type="PANTHER" id="PTHR34613">
    <property type="entry name" value="SLL0800 PROTEIN"/>
    <property type="match status" value="1"/>
</dbReference>
<name>A0A1I0KBS6_9BACT</name>
<evidence type="ECO:0008006" key="4">
    <source>
        <dbReference type="Google" id="ProtNLM"/>
    </source>
</evidence>
<dbReference type="PANTHER" id="PTHR34613:SF1">
    <property type="entry name" value="SLL6017 PROTEIN"/>
    <property type="match status" value="1"/>
</dbReference>